<dbReference type="GO" id="GO:0008967">
    <property type="term" value="F:phosphoglycolate phosphatase activity"/>
    <property type="evidence" value="ECO:0007669"/>
    <property type="project" value="TreeGrafter"/>
</dbReference>
<dbReference type="SFLD" id="SFLDS00003">
    <property type="entry name" value="Haloacid_Dehalogenase"/>
    <property type="match status" value="1"/>
</dbReference>
<dbReference type="InterPro" id="IPR023198">
    <property type="entry name" value="PGP-like_dom2"/>
</dbReference>
<dbReference type="NCBIfam" id="TIGR01509">
    <property type="entry name" value="HAD-SF-IA-v3"/>
    <property type="match status" value="1"/>
</dbReference>
<dbReference type="PRINTS" id="PR00413">
    <property type="entry name" value="HADHALOGNASE"/>
</dbReference>
<dbReference type="InterPro" id="IPR023214">
    <property type="entry name" value="HAD_sf"/>
</dbReference>
<dbReference type="AlphaFoldDB" id="A0AAU8EVB4"/>
<dbReference type="GO" id="GO:0005829">
    <property type="term" value="C:cytosol"/>
    <property type="evidence" value="ECO:0007669"/>
    <property type="project" value="TreeGrafter"/>
</dbReference>
<dbReference type="RefSeq" id="WP_353713140.1">
    <property type="nucleotide sequence ID" value="NZ_CP159279.1"/>
</dbReference>
<keyword evidence="1" id="KW-0378">Hydrolase</keyword>
<name>A0AAU8EVB4_9MICC</name>
<dbReference type="EMBL" id="CP159279">
    <property type="protein sequence ID" value="XCH13333.1"/>
    <property type="molecule type" value="Genomic_DNA"/>
</dbReference>
<accession>A0AAU8EVB4</accession>
<dbReference type="InterPro" id="IPR041492">
    <property type="entry name" value="HAD_2"/>
</dbReference>
<dbReference type="InterPro" id="IPR036412">
    <property type="entry name" value="HAD-like_sf"/>
</dbReference>
<organism evidence="1">
    <name type="scientific">Arthrobacter sp. K5</name>
    <dbReference type="NCBI Taxonomy" id="2839623"/>
    <lineage>
        <taxon>Bacteria</taxon>
        <taxon>Bacillati</taxon>
        <taxon>Actinomycetota</taxon>
        <taxon>Actinomycetes</taxon>
        <taxon>Micrococcales</taxon>
        <taxon>Micrococcaceae</taxon>
        <taxon>Arthrobacter</taxon>
    </lineage>
</organism>
<dbReference type="SFLD" id="SFLDG01129">
    <property type="entry name" value="C1.5:_HAD__Beta-PGM__Phosphata"/>
    <property type="match status" value="1"/>
</dbReference>
<sequence length="237" mass="24903">MDRESGGPSPAGRRREKAVLFDVDGTLIDSAYIHTLAWWQAFRQSGFDVPMARIHRCVGMGGARLVDNLLPDSRNREVDEAILSAHSGVFGTFWPSLRAFDGARDLLAECSQGGLAVALASSAREQDLNALRSALSADDFIDAATSSNDAENSKPEPDILVAALEAVGVQASGAVYVGDAVWDVMAASRLGMPTIALTCGGTSEAELRDVGAAEVYAGPRELLDNLGRSAIGKLLAG</sequence>
<dbReference type="SUPFAM" id="SSF56784">
    <property type="entry name" value="HAD-like"/>
    <property type="match status" value="1"/>
</dbReference>
<dbReference type="Gene3D" id="1.10.150.240">
    <property type="entry name" value="Putative phosphatase, domain 2"/>
    <property type="match status" value="1"/>
</dbReference>
<dbReference type="Pfam" id="PF13419">
    <property type="entry name" value="HAD_2"/>
    <property type="match status" value="1"/>
</dbReference>
<dbReference type="GO" id="GO:0006281">
    <property type="term" value="P:DNA repair"/>
    <property type="evidence" value="ECO:0007669"/>
    <property type="project" value="TreeGrafter"/>
</dbReference>
<proteinExistence type="predicted"/>
<dbReference type="EC" id="3.-.-.-" evidence="1"/>
<dbReference type="PANTHER" id="PTHR43434">
    <property type="entry name" value="PHOSPHOGLYCOLATE PHOSPHATASE"/>
    <property type="match status" value="1"/>
</dbReference>
<protein>
    <submittedName>
        <fullName evidence="1">HAD family hydrolase</fullName>
        <ecNumber evidence="1">3.-.-.-</ecNumber>
    </submittedName>
</protein>
<dbReference type="InterPro" id="IPR050155">
    <property type="entry name" value="HAD-like_hydrolase_sf"/>
</dbReference>
<dbReference type="NCBIfam" id="TIGR01549">
    <property type="entry name" value="HAD-SF-IA-v1"/>
    <property type="match status" value="1"/>
</dbReference>
<dbReference type="Gene3D" id="3.40.50.1000">
    <property type="entry name" value="HAD superfamily/HAD-like"/>
    <property type="match status" value="1"/>
</dbReference>
<dbReference type="InterPro" id="IPR006439">
    <property type="entry name" value="HAD-SF_hydro_IA"/>
</dbReference>
<dbReference type="PANTHER" id="PTHR43434:SF16">
    <property type="entry name" value="BLL8046 PROTEIN"/>
    <property type="match status" value="1"/>
</dbReference>
<reference evidence="1" key="1">
    <citation type="submission" date="2024-06" db="EMBL/GenBank/DDBJ databases">
        <title>Biodegradation of dimethachlon by Arthrobacter sp. K5: mechanistic insights and ecological implications.</title>
        <authorList>
            <person name="Hu S."/>
            <person name="Lu P."/>
        </authorList>
    </citation>
    <scope>NUCLEOTIDE SEQUENCE</scope>
    <source>
        <strain evidence="1">K5</strain>
    </source>
</reference>
<gene>
    <name evidence="1" type="ORF">ABRP34_10270</name>
</gene>
<evidence type="ECO:0000313" key="1">
    <source>
        <dbReference type="EMBL" id="XCH13333.1"/>
    </source>
</evidence>